<dbReference type="InterPro" id="IPR000182">
    <property type="entry name" value="GNAT_dom"/>
</dbReference>
<dbReference type="InterPro" id="IPR050832">
    <property type="entry name" value="Bact_Acetyltransf"/>
</dbReference>
<dbReference type="EMBL" id="AP024145">
    <property type="protein sequence ID" value="BCM86159.1"/>
    <property type="molecule type" value="Genomic_DNA"/>
</dbReference>
<keyword evidence="1 4" id="KW-0808">Transferase</keyword>
<dbReference type="PROSITE" id="PS51186">
    <property type="entry name" value="GNAT"/>
    <property type="match status" value="1"/>
</dbReference>
<evidence type="ECO:0000259" key="3">
    <source>
        <dbReference type="PROSITE" id="PS51186"/>
    </source>
</evidence>
<name>A0A8H8WXE9_9HYPH</name>
<dbReference type="Proteomes" id="UP000663508">
    <property type="component" value="Chromosome"/>
</dbReference>
<dbReference type="Gene3D" id="3.40.630.30">
    <property type="match status" value="1"/>
</dbReference>
<dbReference type="KEGG" id="mind:mvi_46200"/>
<dbReference type="SUPFAM" id="SSF55729">
    <property type="entry name" value="Acyl-CoA N-acyltransferases (Nat)"/>
    <property type="match status" value="1"/>
</dbReference>
<dbReference type="AlphaFoldDB" id="A0A8H8WXE9"/>
<keyword evidence="2" id="KW-0012">Acyltransferase</keyword>
<dbReference type="GO" id="GO:0016747">
    <property type="term" value="F:acyltransferase activity, transferring groups other than amino-acyl groups"/>
    <property type="evidence" value="ECO:0007669"/>
    <property type="project" value="InterPro"/>
</dbReference>
<evidence type="ECO:0000313" key="5">
    <source>
        <dbReference type="Proteomes" id="UP000663508"/>
    </source>
</evidence>
<sequence length="153" mass="16328">MAYAIRGAVTDDAAEISRVVLAALHETNSRDYGPETIARIAGGFTLEAIAAQIAARQVFVALDSDRILGTASRDGRVVRAVFVAPEAQGRGIGRCLMGEVDRAARAAGVTTLTLQSSLTAVGFYARLGFRATREHRHGEERTVVMERDVPTTA</sequence>
<evidence type="ECO:0000256" key="2">
    <source>
        <dbReference type="ARBA" id="ARBA00023315"/>
    </source>
</evidence>
<protein>
    <submittedName>
        <fullName evidence="4">GNAT family acetyltransferase</fullName>
    </submittedName>
</protein>
<dbReference type="PANTHER" id="PTHR43877">
    <property type="entry name" value="AMINOALKYLPHOSPHONATE N-ACETYLTRANSFERASE-RELATED-RELATED"/>
    <property type="match status" value="1"/>
</dbReference>
<organism evidence="4 5">
    <name type="scientific">Methylobacterium indicum</name>
    <dbReference type="NCBI Taxonomy" id="1775910"/>
    <lineage>
        <taxon>Bacteria</taxon>
        <taxon>Pseudomonadati</taxon>
        <taxon>Pseudomonadota</taxon>
        <taxon>Alphaproteobacteria</taxon>
        <taxon>Hyphomicrobiales</taxon>
        <taxon>Methylobacteriaceae</taxon>
        <taxon>Methylobacterium</taxon>
    </lineage>
</organism>
<reference evidence="4" key="1">
    <citation type="submission" date="2020-11" db="EMBL/GenBank/DDBJ databases">
        <title>Complete genome sequence of a novel pathogenic Methylobacterium strain isolated from rice in Vietnam.</title>
        <authorList>
            <person name="Lai K."/>
            <person name="Okazaki S."/>
            <person name="Higashi K."/>
            <person name="Mori H."/>
            <person name="Toyoda A."/>
            <person name="Kurokawa K."/>
        </authorList>
    </citation>
    <scope>NUCLEOTIDE SEQUENCE</scope>
    <source>
        <strain evidence="4">VL1</strain>
    </source>
</reference>
<gene>
    <name evidence="4" type="ORF">mvi_46200</name>
</gene>
<evidence type="ECO:0000256" key="1">
    <source>
        <dbReference type="ARBA" id="ARBA00022679"/>
    </source>
</evidence>
<evidence type="ECO:0000313" key="4">
    <source>
        <dbReference type="EMBL" id="BCM86159.1"/>
    </source>
</evidence>
<dbReference type="Pfam" id="PF13673">
    <property type="entry name" value="Acetyltransf_10"/>
    <property type="match status" value="1"/>
</dbReference>
<dbReference type="InterPro" id="IPR016181">
    <property type="entry name" value="Acyl_CoA_acyltransferase"/>
</dbReference>
<feature type="domain" description="N-acetyltransferase" evidence="3">
    <location>
        <begin position="3"/>
        <end position="150"/>
    </location>
</feature>
<dbReference type="CDD" id="cd04301">
    <property type="entry name" value="NAT_SF"/>
    <property type="match status" value="1"/>
</dbReference>
<dbReference type="RefSeq" id="WP_207179145.1">
    <property type="nucleotide sequence ID" value="NZ_AP024145.1"/>
</dbReference>
<accession>A0A8H8WXE9</accession>
<dbReference type="PANTHER" id="PTHR43877:SF1">
    <property type="entry name" value="ACETYLTRANSFERASE"/>
    <property type="match status" value="1"/>
</dbReference>
<proteinExistence type="predicted"/>